<proteinExistence type="predicted"/>
<keyword evidence="3" id="KW-0805">Transcription regulation</keyword>
<evidence type="ECO:0000256" key="2">
    <source>
        <dbReference type="ARBA" id="ARBA00016807"/>
    </source>
</evidence>
<comment type="function">
    <text evidence="5">Involved in transvection phenomena (= synapsis-dependent gene expression), where the synaptic pairing of chromosomes carrying genes with which zeste interacts influences the expression of these genes. Zeste binds to DNA and stimulates transcription from a nearby promoter.</text>
</comment>
<dbReference type="Proteomes" id="UP001148838">
    <property type="component" value="Unassembled WGS sequence"/>
</dbReference>
<evidence type="ECO:0000256" key="4">
    <source>
        <dbReference type="ARBA" id="ARBA00023163"/>
    </source>
</evidence>
<sequence>MVWLKDRKLGPFIDGAFKGTSSQLEILKPCTQDVLGTVGQSVVDNINSAVSSALKAADAWTKLSGHERACHLYSLARHLQKNATLLAQMDSLNRGVQCRDPKEFDVPAMVRFFYHYAGWAELLSSSSELQNWRPVGVVVGIVSESSPLMTLAQVMAPALAAGNTICLKPPECAPLSSLLFANIANQAGLPPGVINVLPGDSSIEQQLATHAQVSNVIFSGLMSVGRHLREQTAGLGIHLTMFMASVDQKRRRKPNMTCQEKELLLDLVAENINVIENKKTDGVTTQMKNEQWQTISISFNSQGNGPVRDATNLRNVWENLKKASRKASTEIKIEALKTGGGTSKVITNDPILERVIELIRPSVEGLKNPYDGDTEPLDIVVVNNGDTIVLTEESAEISSNFEIHPMQFSWGQYTSNMLKSPKHPALQSTVTASCSTAADRANVQHIKNCSTEATSEVACDDSANVSVTAPSTSSKNVPPSWTTRRRPMLSKSEEPFAKIHKLKAEAIMKSIEQATEEHLRNKELHSLRLQQEQLKLEIEKVKLERENELLKHEKMKTEILLNNN</sequence>
<evidence type="ECO:0000256" key="6">
    <source>
        <dbReference type="SAM" id="Coils"/>
    </source>
</evidence>
<dbReference type="Gene3D" id="3.40.605.10">
    <property type="entry name" value="Aldehyde Dehydrogenase, Chain A, domain 1"/>
    <property type="match status" value="1"/>
</dbReference>
<feature type="domain" description="Myb/SANT-like DNA-binding" evidence="9">
    <location>
        <begin position="252"/>
        <end position="327"/>
    </location>
</feature>
<comment type="subunit">
    <text evidence="1">Self-associates forming complexes of several hundred monomers.</text>
</comment>
<reference evidence="10 11" key="1">
    <citation type="journal article" date="2022" name="Allergy">
        <title>Genome assembly and annotation of Periplaneta americana reveal a comprehensive cockroach allergen profile.</title>
        <authorList>
            <person name="Wang L."/>
            <person name="Xiong Q."/>
            <person name="Saelim N."/>
            <person name="Wang L."/>
            <person name="Nong W."/>
            <person name="Wan A.T."/>
            <person name="Shi M."/>
            <person name="Liu X."/>
            <person name="Cao Q."/>
            <person name="Hui J.H.L."/>
            <person name="Sookrung N."/>
            <person name="Leung T.F."/>
            <person name="Tungtrongchitr A."/>
            <person name="Tsui S.K.W."/>
        </authorList>
    </citation>
    <scope>NUCLEOTIDE SEQUENCE [LARGE SCALE GENOMIC DNA]</scope>
    <source>
        <strain evidence="10">PWHHKU_190912</strain>
    </source>
</reference>
<gene>
    <name evidence="10" type="ORF">ANN_06553</name>
</gene>
<keyword evidence="6" id="KW-0175">Coiled coil</keyword>
<keyword evidence="4" id="KW-0804">Transcription</keyword>
<protein>
    <recommendedName>
        <fullName evidence="2">Regulatory protein zeste</fullName>
    </recommendedName>
</protein>
<evidence type="ECO:0000259" key="9">
    <source>
        <dbReference type="Pfam" id="PF13873"/>
    </source>
</evidence>
<comment type="caution">
    <text evidence="10">The sequence shown here is derived from an EMBL/GenBank/DDBJ whole genome shotgun (WGS) entry which is preliminary data.</text>
</comment>
<dbReference type="PANTHER" id="PTHR11699">
    <property type="entry name" value="ALDEHYDE DEHYDROGENASE-RELATED"/>
    <property type="match status" value="1"/>
</dbReference>
<evidence type="ECO:0000256" key="3">
    <source>
        <dbReference type="ARBA" id="ARBA00023015"/>
    </source>
</evidence>
<accession>A0ABQ8TF40</accession>
<evidence type="ECO:0000259" key="8">
    <source>
        <dbReference type="Pfam" id="PF00171"/>
    </source>
</evidence>
<evidence type="ECO:0000313" key="11">
    <source>
        <dbReference type="Proteomes" id="UP001148838"/>
    </source>
</evidence>
<evidence type="ECO:0000313" key="10">
    <source>
        <dbReference type="EMBL" id="KAJ4444756.1"/>
    </source>
</evidence>
<feature type="compositionally biased region" description="Polar residues" evidence="7">
    <location>
        <begin position="466"/>
        <end position="482"/>
    </location>
</feature>
<name>A0ABQ8TF40_PERAM</name>
<evidence type="ECO:0000256" key="1">
    <source>
        <dbReference type="ARBA" id="ARBA00011764"/>
    </source>
</evidence>
<dbReference type="InterPro" id="IPR016161">
    <property type="entry name" value="Ald_DH/histidinol_DH"/>
</dbReference>
<dbReference type="InterPro" id="IPR016162">
    <property type="entry name" value="Ald_DH_N"/>
</dbReference>
<organism evidence="10 11">
    <name type="scientific">Periplaneta americana</name>
    <name type="common">American cockroach</name>
    <name type="synonym">Blatta americana</name>
    <dbReference type="NCBI Taxonomy" id="6978"/>
    <lineage>
        <taxon>Eukaryota</taxon>
        <taxon>Metazoa</taxon>
        <taxon>Ecdysozoa</taxon>
        <taxon>Arthropoda</taxon>
        <taxon>Hexapoda</taxon>
        <taxon>Insecta</taxon>
        <taxon>Pterygota</taxon>
        <taxon>Neoptera</taxon>
        <taxon>Polyneoptera</taxon>
        <taxon>Dictyoptera</taxon>
        <taxon>Blattodea</taxon>
        <taxon>Blattoidea</taxon>
        <taxon>Blattidae</taxon>
        <taxon>Blattinae</taxon>
        <taxon>Periplaneta</taxon>
    </lineage>
</organism>
<dbReference type="SUPFAM" id="SSF53720">
    <property type="entry name" value="ALDH-like"/>
    <property type="match status" value="1"/>
</dbReference>
<dbReference type="InterPro" id="IPR015590">
    <property type="entry name" value="Aldehyde_DH_dom"/>
</dbReference>
<dbReference type="EMBL" id="JAJSOF020000011">
    <property type="protein sequence ID" value="KAJ4444756.1"/>
    <property type="molecule type" value="Genomic_DNA"/>
</dbReference>
<dbReference type="Pfam" id="PF13873">
    <property type="entry name" value="Myb_DNA-bind_5"/>
    <property type="match status" value="1"/>
</dbReference>
<keyword evidence="11" id="KW-1185">Reference proteome</keyword>
<evidence type="ECO:0000256" key="5">
    <source>
        <dbReference type="ARBA" id="ARBA00025466"/>
    </source>
</evidence>
<dbReference type="Pfam" id="PF00171">
    <property type="entry name" value="Aldedh"/>
    <property type="match status" value="1"/>
</dbReference>
<feature type="domain" description="Aldehyde dehydrogenase" evidence="8">
    <location>
        <begin position="20"/>
        <end position="238"/>
    </location>
</feature>
<evidence type="ECO:0000256" key="7">
    <source>
        <dbReference type="SAM" id="MobiDB-lite"/>
    </source>
</evidence>
<feature type="coiled-coil region" evidence="6">
    <location>
        <begin position="524"/>
        <end position="560"/>
    </location>
</feature>
<feature type="region of interest" description="Disordered" evidence="7">
    <location>
        <begin position="466"/>
        <end position="488"/>
    </location>
</feature>
<dbReference type="InterPro" id="IPR028002">
    <property type="entry name" value="Myb_DNA-bind_5"/>
</dbReference>